<evidence type="ECO:0000313" key="1">
    <source>
        <dbReference type="EMBL" id="GBN25624.1"/>
    </source>
</evidence>
<keyword evidence="2" id="KW-1185">Reference proteome</keyword>
<accession>A0A4Y2MGN8</accession>
<dbReference type="EMBL" id="BGPR01007268">
    <property type="protein sequence ID" value="GBN25624.1"/>
    <property type="molecule type" value="Genomic_DNA"/>
</dbReference>
<comment type="caution">
    <text evidence="1">The sequence shown here is derived from an EMBL/GenBank/DDBJ whole genome shotgun (WGS) entry which is preliminary data.</text>
</comment>
<proteinExistence type="predicted"/>
<name>A0A4Y2MGN8_ARAVE</name>
<gene>
    <name evidence="1" type="ORF">AVEN_121684_1</name>
</gene>
<dbReference type="Proteomes" id="UP000499080">
    <property type="component" value="Unassembled WGS sequence"/>
</dbReference>
<protein>
    <submittedName>
        <fullName evidence="1">Uncharacterized protein</fullName>
    </submittedName>
</protein>
<evidence type="ECO:0000313" key="2">
    <source>
        <dbReference type="Proteomes" id="UP000499080"/>
    </source>
</evidence>
<dbReference type="AlphaFoldDB" id="A0A4Y2MGN8"/>
<organism evidence="1 2">
    <name type="scientific">Araneus ventricosus</name>
    <name type="common">Orbweaver spider</name>
    <name type="synonym">Epeira ventricosa</name>
    <dbReference type="NCBI Taxonomy" id="182803"/>
    <lineage>
        <taxon>Eukaryota</taxon>
        <taxon>Metazoa</taxon>
        <taxon>Ecdysozoa</taxon>
        <taxon>Arthropoda</taxon>
        <taxon>Chelicerata</taxon>
        <taxon>Arachnida</taxon>
        <taxon>Araneae</taxon>
        <taxon>Araneomorphae</taxon>
        <taxon>Entelegynae</taxon>
        <taxon>Araneoidea</taxon>
        <taxon>Araneidae</taxon>
        <taxon>Araneus</taxon>
    </lineage>
</organism>
<reference evidence="1 2" key="1">
    <citation type="journal article" date="2019" name="Sci. Rep.">
        <title>Orb-weaving spider Araneus ventricosus genome elucidates the spidroin gene catalogue.</title>
        <authorList>
            <person name="Kono N."/>
            <person name="Nakamura H."/>
            <person name="Ohtoshi R."/>
            <person name="Moran D.A.P."/>
            <person name="Shinohara A."/>
            <person name="Yoshida Y."/>
            <person name="Fujiwara M."/>
            <person name="Mori M."/>
            <person name="Tomita M."/>
            <person name="Arakawa K."/>
        </authorList>
    </citation>
    <scope>NUCLEOTIDE SEQUENCE [LARGE SCALE GENOMIC DNA]</scope>
</reference>
<sequence length="95" mass="11116">MSKCFFLLWKLNFAILHSNDRKCRSGERKIPHMKFCRVTGHFRKKLMSRRCPRCYSRCAYEFANERESGLKCECTDGTQLESKANDLELNCAAIS</sequence>